<name>A0A835L0E3_SPOEX</name>
<organism evidence="1 2">
    <name type="scientific">Spodoptera exigua</name>
    <name type="common">Beet armyworm</name>
    <name type="synonym">Noctua fulgens</name>
    <dbReference type="NCBI Taxonomy" id="7107"/>
    <lineage>
        <taxon>Eukaryota</taxon>
        <taxon>Metazoa</taxon>
        <taxon>Ecdysozoa</taxon>
        <taxon>Arthropoda</taxon>
        <taxon>Hexapoda</taxon>
        <taxon>Insecta</taxon>
        <taxon>Pterygota</taxon>
        <taxon>Neoptera</taxon>
        <taxon>Endopterygota</taxon>
        <taxon>Lepidoptera</taxon>
        <taxon>Glossata</taxon>
        <taxon>Ditrysia</taxon>
        <taxon>Noctuoidea</taxon>
        <taxon>Noctuidae</taxon>
        <taxon>Amphipyrinae</taxon>
        <taxon>Spodoptera</taxon>
    </lineage>
</organism>
<sequence>MDNPEALSSLTCFIENTQLRAVPRYSVPCAVRALSVGLPDINLAMEKFGFTYLWNRGLRISVRLSSLSNNLPMGFHQSLKAQMLTADPVSTKKVKLRLFNGVLRKHVVHISSWNLKYRRFGGFRIDWLLRRGGCGGFRTS</sequence>
<reference evidence="1" key="1">
    <citation type="submission" date="2020-08" db="EMBL/GenBank/DDBJ databases">
        <title>Spodoptera exigua strain:BAW_Kor-Di-RS1 Genome sequencing and assembly.</title>
        <authorList>
            <person name="Kim J."/>
            <person name="Nam H.Y."/>
            <person name="Kwon M."/>
            <person name="Choi J.H."/>
            <person name="Cho S.R."/>
            <person name="Kim G.-H."/>
        </authorList>
    </citation>
    <scope>NUCLEOTIDE SEQUENCE</scope>
    <source>
        <strain evidence="1">BAW_Kor-Di-RS1</strain>
        <tissue evidence="1">Whole-body</tissue>
    </source>
</reference>
<dbReference type="EMBL" id="JACKWZ010000510">
    <property type="protein sequence ID" value="KAF9407068.1"/>
    <property type="molecule type" value="Genomic_DNA"/>
</dbReference>
<comment type="caution">
    <text evidence="1">The sequence shown here is derived from an EMBL/GenBank/DDBJ whole genome shotgun (WGS) entry which is preliminary data.</text>
</comment>
<protein>
    <submittedName>
        <fullName evidence="1">Uncharacterized protein</fullName>
    </submittedName>
</protein>
<proteinExistence type="predicted"/>
<evidence type="ECO:0000313" key="1">
    <source>
        <dbReference type="EMBL" id="KAF9407068.1"/>
    </source>
</evidence>
<dbReference type="AlphaFoldDB" id="A0A835L0E3"/>
<evidence type="ECO:0000313" key="2">
    <source>
        <dbReference type="Proteomes" id="UP000648187"/>
    </source>
</evidence>
<keyword evidence="2" id="KW-1185">Reference proteome</keyword>
<accession>A0A835L0E3</accession>
<gene>
    <name evidence="1" type="ORF">HW555_012787</name>
</gene>
<dbReference type="Proteomes" id="UP000648187">
    <property type="component" value="Unassembled WGS sequence"/>
</dbReference>